<dbReference type="Proteomes" id="UP000284366">
    <property type="component" value="Unassembled WGS sequence"/>
</dbReference>
<evidence type="ECO:0000313" key="6">
    <source>
        <dbReference type="Proteomes" id="UP000285159"/>
    </source>
</evidence>
<evidence type="ECO:0000313" key="3">
    <source>
        <dbReference type="EMBL" id="RGV50192.1"/>
    </source>
</evidence>
<dbReference type="EMBL" id="QRWP01000005">
    <property type="protein sequence ID" value="RGT33640.1"/>
    <property type="molecule type" value="Genomic_DNA"/>
</dbReference>
<name>A0A1Y4JHD3_9BACE</name>
<reference evidence="4" key="1">
    <citation type="submission" date="2017-04" db="EMBL/GenBank/DDBJ databases">
        <title>Function of individual gut microbiota members based on whole genome sequencing of pure cultures obtained from chicken caecum.</title>
        <authorList>
            <person name="Medvecky M."/>
            <person name="Cejkova D."/>
            <person name="Polansky O."/>
            <person name="Karasova D."/>
            <person name="Kubasova T."/>
            <person name="Cizek A."/>
            <person name="Rychlik I."/>
        </authorList>
    </citation>
    <scope>NUCLEOTIDE SEQUENCE [LARGE SCALE GENOMIC DNA]</scope>
    <source>
        <strain evidence="4">An189</strain>
    </source>
</reference>
<organism evidence="1 4">
    <name type="scientific">Bacteroides clarus</name>
    <dbReference type="NCBI Taxonomy" id="626929"/>
    <lineage>
        <taxon>Bacteria</taxon>
        <taxon>Pseudomonadati</taxon>
        <taxon>Bacteroidota</taxon>
        <taxon>Bacteroidia</taxon>
        <taxon>Bacteroidales</taxon>
        <taxon>Bacteroidaceae</taxon>
        <taxon>Bacteroides</taxon>
    </lineage>
</organism>
<accession>A0A1Y4JHD3</accession>
<evidence type="ECO:0000313" key="2">
    <source>
        <dbReference type="EMBL" id="RGT33640.1"/>
    </source>
</evidence>
<dbReference type="GeneID" id="61679268"/>
<comment type="caution">
    <text evidence="1">The sequence shown here is derived from an EMBL/GenBank/DDBJ whole genome shotgun (WGS) entry which is preliminary data.</text>
</comment>
<evidence type="ECO:0000313" key="1">
    <source>
        <dbReference type="EMBL" id="OUP31908.1"/>
    </source>
</evidence>
<dbReference type="RefSeq" id="WP_087413556.1">
    <property type="nucleotide sequence ID" value="NZ_CABIZW010000001.1"/>
</dbReference>
<dbReference type="AlphaFoldDB" id="A0A1Y4JHD3"/>
<dbReference type="Proteomes" id="UP000285159">
    <property type="component" value="Unassembled WGS sequence"/>
</dbReference>
<evidence type="ECO:0000313" key="4">
    <source>
        <dbReference type="Proteomes" id="UP000196587"/>
    </source>
</evidence>
<gene>
    <name evidence="1" type="ORF">B5F24_16045</name>
    <name evidence="3" type="ORF">DWW09_14920</name>
    <name evidence="2" type="ORF">DWX38_07570</name>
</gene>
<dbReference type="EMBL" id="QRZG01000031">
    <property type="protein sequence ID" value="RGV50192.1"/>
    <property type="molecule type" value="Genomic_DNA"/>
</dbReference>
<evidence type="ECO:0000313" key="5">
    <source>
        <dbReference type="Proteomes" id="UP000284366"/>
    </source>
</evidence>
<sequence>MGKIIKMGNDEFILYVRKQNSTCKYDTKKLGELICKWLKEHAGLEDKNIEYDRECLWGEHADNVSPDKLPKTASQFEFDRDKLPALYDYLDSL</sequence>
<reference evidence="1" key="2">
    <citation type="journal article" date="2018" name="BMC Genomics">
        <title>Whole genome sequencing and function prediction of 133 gut anaerobes isolated from chicken caecum in pure cultures.</title>
        <authorList>
            <person name="Medvecky M."/>
            <person name="Cejkova D."/>
            <person name="Polansky O."/>
            <person name="Karasova D."/>
            <person name="Kubasova T."/>
            <person name="Cizek A."/>
            <person name="Rychlik I."/>
        </authorList>
    </citation>
    <scope>NUCLEOTIDE SEQUENCE</scope>
    <source>
        <strain evidence="1">An189</strain>
    </source>
</reference>
<dbReference type="Proteomes" id="UP000196587">
    <property type="component" value="Unassembled WGS sequence"/>
</dbReference>
<dbReference type="EMBL" id="NFKE01000017">
    <property type="protein sequence ID" value="OUP31908.1"/>
    <property type="molecule type" value="Genomic_DNA"/>
</dbReference>
<protein>
    <submittedName>
        <fullName evidence="1">Uncharacterized protein</fullName>
    </submittedName>
</protein>
<proteinExistence type="predicted"/>
<reference evidence="5 6" key="3">
    <citation type="submission" date="2018-08" db="EMBL/GenBank/DDBJ databases">
        <title>A genome reference for cultivated species of the human gut microbiota.</title>
        <authorList>
            <person name="Zou Y."/>
            <person name="Xue W."/>
            <person name="Luo G."/>
        </authorList>
    </citation>
    <scope>NUCLEOTIDE SEQUENCE [LARGE SCALE GENOMIC DNA]</scope>
    <source>
        <strain evidence="3 5">AF14-27</strain>
        <strain evidence="2 6">AF19-1AC</strain>
    </source>
</reference>